<evidence type="ECO:0000259" key="2">
    <source>
        <dbReference type="PROSITE" id="PS50887"/>
    </source>
</evidence>
<dbReference type="PANTHER" id="PTHR45138:SF9">
    <property type="entry name" value="DIGUANYLATE CYCLASE DGCM-RELATED"/>
    <property type="match status" value="1"/>
</dbReference>
<dbReference type="InterPro" id="IPR043128">
    <property type="entry name" value="Rev_trsase/Diguanyl_cyclase"/>
</dbReference>
<proteinExistence type="predicted"/>
<dbReference type="SMART" id="SM00267">
    <property type="entry name" value="GGDEF"/>
    <property type="match status" value="1"/>
</dbReference>
<dbReference type="InterPro" id="IPR000160">
    <property type="entry name" value="GGDEF_dom"/>
</dbReference>
<name>A0ABW2EH95_9BACI</name>
<organism evidence="3 4">
    <name type="scientific">Halobacillus seohaensis</name>
    <dbReference type="NCBI Taxonomy" id="447421"/>
    <lineage>
        <taxon>Bacteria</taxon>
        <taxon>Bacillati</taxon>
        <taxon>Bacillota</taxon>
        <taxon>Bacilli</taxon>
        <taxon>Bacillales</taxon>
        <taxon>Bacillaceae</taxon>
        <taxon>Halobacillus</taxon>
    </lineage>
</organism>
<dbReference type="PANTHER" id="PTHR45138">
    <property type="entry name" value="REGULATORY COMPONENTS OF SENSORY TRANSDUCTION SYSTEM"/>
    <property type="match status" value="1"/>
</dbReference>
<gene>
    <name evidence="3" type="ORF">ACFQIC_07485</name>
</gene>
<feature type="transmembrane region" description="Helical" evidence="1">
    <location>
        <begin position="162"/>
        <end position="184"/>
    </location>
</feature>
<evidence type="ECO:0000313" key="3">
    <source>
        <dbReference type="EMBL" id="MFC7061698.1"/>
    </source>
</evidence>
<feature type="transmembrane region" description="Helical" evidence="1">
    <location>
        <begin position="105"/>
        <end position="123"/>
    </location>
</feature>
<keyword evidence="3" id="KW-0548">Nucleotidyltransferase</keyword>
<dbReference type="Proteomes" id="UP001596410">
    <property type="component" value="Unassembled WGS sequence"/>
</dbReference>
<feature type="transmembrane region" description="Helical" evidence="1">
    <location>
        <begin position="40"/>
        <end position="60"/>
    </location>
</feature>
<dbReference type="SUPFAM" id="SSF55073">
    <property type="entry name" value="Nucleotide cyclase"/>
    <property type="match status" value="1"/>
</dbReference>
<feature type="transmembrane region" description="Helical" evidence="1">
    <location>
        <begin position="81"/>
        <end position="99"/>
    </location>
</feature>
<feature type="transmembrane region" description="Helical" evidence="1">
    <location>
        <begin position="7"/>
        <end position="25"/>
    </location>
</feature>
<dbReference type="RefSeq" id="WP_204710946.1">
    <property type="nucleotide sequence ID" value="NZ_JBHSZV010000017.1"/>
</dbReference>
<evidence type="ECO:0000313" key="4">
    <source>
        <dbReference type="Proteomes" id="UP001596410"/>
    </source>
</evidence>
<accession>A0ABW2EH95</accession>
<dbReference type="PROSITE" id="PS50887">
    <property type="entry name" value="GGDEF"/>
    <property type="match status" value="1"/>
</dbReference>
<dbReference type="EMBL" id="JBHSZV010000017">
    <property type="protein sequence ID" value="MFC7061698.1"/>
    <property type="molecule type" value="Genomic_DNA"/>
</dbReference>
<dbReference type="Pfam" id="PF00990">
    <property type="entry name" value="GGDEF"/>
    <property type="match status" value="1"/>
</dbReference>
<feature type="transmembrane region" description="Helical" evidence="1">
    <location>
        <begin position="135"/>
        <end position="156"/>
    </location>
</feature>
<evidence type="ECO:0000256" key="1">
    <source>
        <dbReference type="SAM" id="Phobius"/>
    </source>
</evidence>
<keyword evidence="1" id="KW-1133">Transmembrane helix</keyword>
<dbReference type="Gene3D" id="3.30.70.270">
    <property type="match status" value="1"/>
</dbReference>
<protein>
    <submittedName>
        <fullName evidence="3">Diguanylate cyclase</fullName>
        <ecNumber evidence="3">2.7.7.65</ecNumber>
    </submittedName>
</protein>
<dbReference type="NCBIfam" id="TIGR00254">
    <property type="entry name" value="GGDEF"/>
    <property type="match status" value="1"/>
</dbReference>
<dbReference type="CDD" id="cd01949">
    <property type="entry name" value="GGDEF"/>
    <property type="match status" value="1"/>
</dbReference>
<keyword evidence="1" id="KW-0472">Membrane</keyword>
<dbReference type="InterPro" id="IPR029787">
    <property type="entry name" value="Nucleotide_cyclase"/>
</dbReference>
<dbReference type="GO" id="GO:0052621">
    <property type="term" value="F:diguanylate cyclase activity"/>
    <property type="evidence" value="ECO:0007669"/>
    <property type="project" value="UniProtKB-EC"/>
</dbReference>
<dbReference type="InterPro" id="IPR050469">
    <property type="entry name" value="Diguanylate_Cyclase"/>
</dbReference>
<keyword evidence="4" id="KW-1185">Reference proteome</keyword>
<comment type="caution">
    <text evidence="3">The sequence shown here is derived from an EMBL/GenBank/DDBJ whole genome shotgun (WGS) entry which is preliminary data.</text>
</comment>
<keyword evidence="3" id="KW-0808">Transferase</keyword>
<reference evidence="4" key="1">
    <citation type="journal article" date="2019" name="Int. J. Syst. Evol. Microbiol.">
        <title>The Global Catalogue of Microorganisms (GCM) 10K type strain sequencing project: providing services to taxonomists for standard genome sequencing and annotation.</title>
        <authorList>
            <consortium name="The Broad Institute Genomics Platform"/>
            <consortium name="The Broad Institute Genome Sequencing Center for Infectious Disease"/>
            <person name="Wu L."/>
            <person name="Ma J."/>
        </authorList>
    </citation>
    <scope>NUCLEOTIDE SEQUENCE [LARGE SCALE GENOMIC DNA]</scope>
    <source>
        <strain evidence="4">CGMCC 4.1621</strain>
    </source>
</reference>
<keyword evidence="1" id="KW-0812">Transmembrane</keyword>
<dbReference type="EC" id="2.7.7.65" evidence="3"/>
<feature type="domain" description="GGDEF" evidence="2">
    <location>
        <begin position="230"/>
        <end position="361"/>
    </location>
</feature>
<sequence length="383" mass="42788">MVNMEEFILNASLLITIIYLAAFLHKKLLVNVKSKIKEPIYILIAIGAGWTSMSFGIHLADSVIFDLRFIPIIIVSLYAKNPFHILAVGIGIGLLRLTFGISEAAFVGFLNMVIVSITGLLLHKQLQEVNSLGKIITVVVTLNLVNAFVIATLGVIPIVEYLILIMPTALPLSIVLSLLLVWMVKDLAEEFSLKRDLTEKASRDPLTKLYNRRAFMRYLEDYTTCDVVSSPLGLSLIDIDYFKEVNDTHGHVTGDLVLQKMSQLFTENLRTIDVIARYGGEEFIVLLPNCSKQDGEKAMERVREAIEKETFQVNGLDIETTISIGVATTTDVELDDLILAADEALYEAKHKGRNRVECYPIAQSEKHYGLDKKVHHGDLQTNK</sequence>